<evidence type="ECO:0000313" key="2">
    <source>
        <dbReference type="EMBL" id="TGO05589.1"/>
    </source>
</evidence>
<proteinExistence type="predicted"/>
<keyword evidence="3" id="KW-1185">Reference proteome</keyword>
<sequence>MGWFDGVIGRFAGRANEATAEQRPDVPAPPTSAEILAAVQSVEDRVSGRVGPAVSSRVHRITVRIAEMVPRLDRMGVASLEAHTVVQSATSYLPEAVDTYLRLPRDFADRRVVANGKTSLMLLCDQLDLLAATLGKISDAVSRSDANALIAHGEFLASKFQTSSLALGSDTAGVPPQPGHEPGRLEAP</sequence>
<reference evidence="2 3" key="1">
    <citation type="submission" date="2018-11" db="EMBL/GenBank/DDBJ databases">
        <title>Complete genome sequencing of the Actinobacteria Serinibacter sp. K3-2.</title>
        <authorList>
            <person name="Rakitin A.L."/>
            <person name="Beletsky A.V."/>
            <person name="Mardanov A.V."/>
            <person name="Ravin N.V."/>
            <person name="Gromova A.S."/>
            <person name="Filippova S.N."/>
            <person name="Gal'Chenko V.F."/>
        </authorList>
    </citation>
    <scope>NUCLEOTIDE SEQUENCE [LARGE SCALE GENOMIC DNA]</scope>
    <source>
        <strain evidence="2 3">K3-2</strain>
    </source>
</reference>
<accession>A0A4Z1E327</accession>
<comment type="caution">
    <text evidence="2">The sequence shown here is derived from an EMBL/GenBank/DDBJ whole genome shotgun (WGS) entry which is preliminary data.</text>
</comment>
<evidence type="ECO:0000256" key="1">
    <source>
        <dbReference type="SAM" id="MobiDB-lite"/>
    </source>
</evidence>
<dbReference type="Proteomes" id="UP000297318">
    <property type="component" value="Unassembled WGS sequence"/>
</dbReference>
<organism evidence="2 3">
    <name type="scientific">Serinibacter arcticus</name>
    <dbReference type="NCBI Taxonomy" id="1655435"/>
    <lineage>
        <taxon>Bacteria</taxon>
        <taxon>Bacillati</taxon>
        <taxon>Actinomycetota</taxon>
        <taxon>Actinomycetes</taxon>
        <taxon>Micrococcales</taxon>
        <taxon>Beutenbergiaceae</taxon>
        <taxon>Serinibacter</taxon>
    </lineage>
</organism>
<dbReference type="RefSeq" id="WP_199241545.1">
    <property type="nucleotide sequence ID" value="NZ_RHPJ01000002.1"/>
</dbReference>
<dbReference type="EMBL" id="RHPJ01000002">
    <property type="protein sequence ID" value="TGO05589.1"/>
    <property type="molecule type" value="Genomic_DNA"/>
</dbReference>
<dbReference type="AlphaFoldDB" id="A0A4Z1E327"/>
<name>A0A4Z1E327_9MICO</name>
<feature type="region of interest" description="Disordered" evidence="1">
    <location>
        <begin position="167"/>
        <end position="188"/>
    </location>
</feature>
<protein>
    <submittedName>
        <fullName evidence="2">Uncharacterized protein</fullName>
    </submittedName>
</protein>
<gene>
    <name evidence="2" type="ORF">SERN_1593</name>
</gene>
<evidence type="ECO:0000313" key="3">
    <source>
        <dbReference type="Proteomes" id="UP000297318"/>
    </source>
</evidence>